<evidence type="ECO:0000313" key="2">
    <source>
        <dbReference type="EMBL" id="RXZ88024.1"/>
    </source>
</evidence>
<reference evidence="2 3" key="1">
    <citation type="submission" date="2019-01" db="EMBL/GenBank/DDBJ databases">
        <title>Agromyces.</title>
        <authorList>
            <person name="Li J."/>
        </authorList>
    </citation>
    <scope>NUCLEOTIDE SEQUENCE [LARGE SCALE GENOMIC DNA]</scope>
    <source>
        <strain evidence="2 3">DSM 23870</strain>
    </source>
</reference>
<accession>A0A4Q2M723</accession>
<evidence type="ECO:0000313" key="1">
    <source>
        <dbReference type="EMBL" id="NYD67792.1"/>
    </source>
</evidence>
<gene>
    <name evidence="1" type="ORF">BJ972_002311</name>
    <name evidence="2" type="ORF">ESP50_02210</name>
</gene>
<dbReference type="AlphaFoldDB" id="A0A4Q2M723"/>
<evidence type="ECO:0000313" key="4">
    <source>
        <dbReference type="Proteomes" id="UP000581087"/>
    </source>
</evidence>
<evidence type="ECO:0000313" key="3">
    <source>
        <dbReference type="Proteomes" id="UP000292686"/>
    </source>
</evidence>
<dbReference type="OrthoDB" id="5066700at2"/>
<dbReference type="Proteomes" id="UP000581087">
    <property type="component" value="Unassembled WGS sequence"/>
</dbReference>
<keyword evidence="3" id="KW-1185">Reference proteome</keyword>
<dbReference type="EMBL" id="JACCBI010000001">
    <property type="protein sequence ID" value="NYD67792.1"/>
    <property type="molecule type" value="Genomic_DNA"/>
</dbReference>
<reference evidence="1 4" key="2">
    <citation type="submission" date="2020-07" db="EMBL/GenBank/DDBJ databases">
        <title>Sequencing the genomes of 1000 actinobacteria strains.</title>
        <authorList>
            <person name="Klenk H.-P."/>
        </authorList>
    </citation>
    <scope>NUCLEOTIDE SEQUENCE [LARGE SCALE GENOMIC DNA]</scope>
    <source>
        <strain evidence="1 4">DSM 23870</strain>
    </source>
</reference>
<proteinExistence type="predicted"/>
<name>A0A4Q2M723_9MICO</name>
<dbReference type="EMBL" id="SDPM01000001">
    <property type="protein sequence ID" value="RXZ88024.1"/>
    <property type="molecule type" value="Genomic_DNA"/>
</dbReference>
<sequence>MLFGKRRRAAQARERQSTRETFVARGWRWEDAAPPPDMEISEAAMRARRGHRAIWPTGMSEVASGTAHGYAATAARLVGYEFTTTNTGTPLGRRVETNLVWLRLPQSLPEIRFGDATLPDRADAGVRLPPLDRSPAGPSERWSVEGFIPDFARDLLTPGFVAALETAPERTPVVIRDGVILTYGAESLDVAAVDARLDLLATLLGRVPADAWGRADALVAGTGVSPHMASDGPALRLDERIVERDWKGFGLQKVDWRETPTAQTAVVLKHREAMDVWPTTPDDAPGLSIDLQVGGIAITRPKKR</sequence>
<dbReference type="RefSeq" id="WP_129172287.1">
    <property type="nucleotide sequence ID" value="NZ_JACCBI010000001.1"/>
</dbReference>
<comment type="caution">
    <text evidence="2">The sequence shown here is derived from an EMBL/GenBank/DDBJ whole genome shotgun (WGS) entry which is preliminary data.</text>
</comment>
<organism evidence="2 3">
    <name type="scientific">Agromyces atrinae</name>
    <dbReference type="NCBI Taxonomy" id="592376"/>
    <lineage>
        <taxon>Bacteria</taxon>
        <taxon>Bacillati</taxon>
        <taxon>Actinomycetota</taxon>
        <taxon>Actinomycetes</taxon>
        <taxon>Micrococcales</taxon>
        <taxon>Microbacteriaceae</taxon>
        <taxon>Agromyces</taxon>
    </lineage>
</organism>
<dbReference type="Proteomes" id="UP000292686">
    <property type="component" value="Unassembled WGS sequence"/>
</dbReference>
<protein>
    <submittedName>
        <fullName evidence="2">Uncharacterized protein</fullName>
    </submittedName>
</protein>